<dbReference type="EMBL" id="JANPWB010000013">
    <property type="protein sequence ID" value="KAJ1104484.1"/>
    <property type="molecule type" value="Genomic_DNA"/>
</dbReference>
<gene>
    <name evidence="2" type="ORF">NDU88_001895</name>
</gene>
<proteinExistence type="predicted"/>
<accession>A0AAV7MN03</accession>
<dbReference type="AlphaFoldDB" id="A0AAV7MN03"/>
<comment type="caution">
    <text evidence="2">The sequence shown here is derived from an EMBL/GenBank/DDBJ whole genome shotgun (WGS) entry which is preliminary data.</text>
</comment>
<organism evidence="2 3">
    <name type="scientific">Pleurodeles waltl</name>
    <name type="common">Iberian ribbed newt</name>
    <dbReference type="NCBI Taxonomy" id="8319"/>
    <lineage>
        <taxon>Eukaryota</taxon>
        <taxon>Metazoa</taxon>
        <taxon>Chordata</taxon>
        <taxon>Craniata</taxon>
        <taxon>Vertebrata</taxon>
        <taxon>Euteleostomi</taxon>
        <taxon>Amphibia</taxon>
        <taxon>Batrachia</taxon>
        <taxon>Caudata</taxon>
        <taxon>Salamandroidea</taxon>
        <taxon>Salamandridae</taxon>
        <taxon>Pleurodelinae</taxon>
        <taxon>Pleurodeles</taxon>
    </lineage>
</organism>
<dbReference type="Proteomes" id="UP001066276">
    <property type="component" value="Chromosome 9"/>
</dbReference>
<feature type="compositionally biased region" description="Basic and acidic residues" evidence="1">
    <location>
        <begin position="70"/>
        <end position="80"/>
    </location>
</feature>
<keyword evidence="3" id="KW-1185">Reference proteome</keyword>
<evidence type="ECO:0000313" key="3">
    <source>
        <dbReference type="Proteomes" id="UP001066276"/>
    </source>
</evidence>
<reference evidence="2" key="1">
    <citation type="journal article" date="2022" name="bioRxiv">
        <title>Sequencing and chromosome-scale assembly of the giantPleurodeles waltlgenome.</title>
        <authorList>
            <person name="Brown T."/>
            <person name="Elewa A."/>
            <person name="Iarovenko S."/>
            <person name="Subramanian E."/>
            <person name="Araus A.J."/>
            <person name="Petzold A."/>
            <person name="Susuki M."/>
            <person name="Suzuki K.-i.T."/>
            <person name="Hayashi T."/>
            <person name="Toyoda A."/>
            <person name="Oliveira C."/>
            <person name="Osipova E."/>
            <person name="Leigh N.D."/>
            <person name="Simon A."/>
            <person name="Yun M.H."/>
        </authorList>
    </citation>
    <scope>NUCLEOTIDE SEQUENCE</scope>
    <source>
        <strain evidence="2">20211129_DDA</strain>
        <tissue evidence="2">Liver</tissue>
    </source>
</reference>
<name>A0AAV7MN03_PLEWA</name>
<protein>
    <submittedName>
        <fullName evidence="2">Uncharacterized protein</fullName>
    </submittedName>
</protein>
<evidence type="ECO:0000256" key="1">
    <source>
        <dbReference type="SAM" id="MobiDB-lite"/>
    </source>
</evidence>
<sequence length="131" mass="14828">MSSRRHVGEVRPLALGGSKANGDHKDLSLQASPVQGKRREVWMRRTPRWMAMCTATRRGWQRRKPRRARRQEAMHEEAGGMRKTRSMGGDASFHLPPPCKPSLSKGGSQSPHYWIGGAGGNRNKHKHRRIT</sequence>
<feature type="region of interest" description="Disordered" evidence="1">
    <location>
        <begin position="1"/>
        <end position="131"/>
    </location>
</feature>
<feature type="compositionally biased region" description="Basic residues" evidence="1">
    <location>
        <begin position="59"/>
        <end position="69"/>
    </location>
</feature>
<feature type="compositionally biased region" description="Basic residues" evidence="1">
    <location>
        <begin position="122"/>
        <end position="131"/>
    </location>
</feature>
<evidence type="ECO:0000313" key="2">
    <source>
        <dbReference type="EMBL" id="KAJ1104484.1"/>
    </source>
</evidence>